<dbReference type="PANTHER" id="PTHR12598">
    <property type="entry name" value="COPPER HOMEOSTASIS PROTEIN CUTC"/>
    <property type="match status" value="1"/>
</dbReference>
<dbReference type="InterPro" id="IPR036822">
    <property type="entry name" value="CutC-like_dom_sf"/>
</dbReference>
<dbReference type="AlphaFoldDB" id="A0A8G0ZT93"/>
<sequence length="244" mass="24356">MAPAQPILLEVCVDSPEGLGAAIAGGADRIELCSALEIGGLTPTPGLMARAARAGRPVHAMVRGAPGGFRLTTADVEAMIEDIAAVRRAGLAGVVFGASLMDGRLDAGALGVLRRAAAGLDCTLHRAFDLVPDVAEAVEVAVSLGFDRILTSGGAGRVADGLPRLEATFAAAAGRITVMPGSGVTAAVLPALAHLPLREIHASCSRPLLGTPGEQALGFAGPGLKRTDAGTVTGLKAALAALPR</sequence>
<organism evidence="3 4">
    <name type="scientific">Neotabrizicola shimadae</name>
    <dbReference type="NCBI Taxonomy" id="2807096"/>
    <lineage>
        <taxon>Bacteria</taxon>
        <taxon>Pseudomonadati</taxon>
        <taxon>Pseudomonadota</taxon>
        <taxon>Alphaproteobacteria</taxon>
        <taxon>Rhodobacterales</taxon>
        <taxon>Paracoccaceae</taxon>
        <taxon>Neotabrizicola</taxon>
    </lineage>
</organism>
<gene>
    <name evidence="2" type="primary">cutC</name>
    <name evidence="3" type="ORF">JO391_14980</name>
</gene>
<comment type="subcellular location">
    <subcellularLocation>
        <location evidence="2">Cytoplasm</location>
    </subcellularLocation>
</comment>
<dbReference type="GO" id="GO:0005737">
    <property type="term" value="C:cytoplasm"/>
    <property type="evidence" value="ECO:0007669"/>
    <property type="project" value="UniProtKB-SubCell"/>
</dbReference>
<dbReference type="RefSeq" id="WP_220661255.1">
    <property type="nucleotide sequence ID" value="NZ_CP069370.1"/>
</dbReference>
<comment type="caution">
    <text evidence="2">Once thought to be involved in copper homeostasis, experiments in E.coli have shown this is not the case.</text>
</comment>
<reference evidence="3" key="1">
    <citation type="submission" date="2021-02" db="EMBL/GenBank/DDBJ databases">
        <title>Rhodobacter shimadae sp. nov., an aerobic anoxygenic phototrophic bacterium isolated from a hot spring.</title>
        <authorList>
            <person name="Muramatsu S."/>
            <person name="Haruta S."/>
            <person name="Hirose S."/>
            <person name="Hanada S."/>
        </authorList>
    </citation>
    <scope>NUCLEOTIDE SEQUENCE</scope>
    <source>
        <strain evidence="3">N10</strain>
    </source>
</reference>
<proteinExistence type="inferred from homology"/>
<dbReference type="GO" id="GO:0005507">
    <property type="term" value="F:copper ion binding"/>
    <property type="evidence" value="ECO:0007669"/>
    <property type="project" value="TreeGrafter"/>
</dbReference>
<evidence type="ECO:0000313" key="3">
    <source>
        <dbReference type="EMBL" id="QYZ69035.1"/>
    </source>
</evidence>
<protein>
    <recommendedName>
        <fullName evidence="2">PF03932 family protein CutC</fullName>
    </recommendedName>
</protein>
<dbReference type="Proteomes" id="UP000826300">
    <property type="component" value="Chromosome"/>
</dbReference>
<keyword evidence="4" id="KW-1185">Reference proteome</keyword>
<evidence type="ECO:0000256" key="1">
    <source>
        <dbReference type="ARBA" id="ARBA00007768"/>
    </source>
</evidence>
<keyword evidence="2" id="KW-0963">Cytoplasm</keyword>
<accession>A0A8G0ZT93</accession>
<dbReference type="Pfam" id="PF03932">
    <property type="entry name" value="CutC"/>
    <property type="match status" value="1"/>
</dbReference>
<name>A0A8G0ZT93_9RHOB</name>
<dbReference type="Gene3D" id="3.20.20.380">
    <property type="entry name" value="Copper homeostasis (CutC) domain"/>
    <property type="match status" value="1"/>
</dbReference>
<dbReference type="SUPFAM" id="SSF110395">
    <property type="entry name" value="CutC-like"/>
    <property type="match status" value="1"/>
</dbReference>
<evidence type="ECO:0000256" key="2">
    <source>
        <dbReference type="HAMAP-Rule" id="MF_00795"/>
    </source>
</evidence>
<dbReference type="PANTHER" id="PTHR12598:SF0">
    <property type="entry name" value="COPPER HOMEOSTASIS PROTEIN CUTC HOMOLOG"/>
    <property type="match status" value="1"/>
</dbReference>
<dbReference type="KEGG" id="nsm:JO391_14980"/>
<evidence type="ECO:0000313" key="4">
    <source>
        <dbReference type="Proteomes" id="UP000826300"/>
    </source>
</evidence>
<comment type="similarity">
    <text evidence="1 2">Belongs to the CutC family.</text>
</comment>
<dbReference type="HAMAP" id="MF_00795">
    <property type="entry name" value="CutC"/>
    <property type="match status" value="1"/>
</dbReference>
<dbReference type="InterPro" id="IPR005627">
    <property type="entry name" value="CutC-like"/>
</dbReference>
<dbReference type="EMBL" id="CP069370">
    <property type="protein sequence ID" value="QYZ69035.1"/>
    <property type="molecule type" value="Genomic_DNA"/>
</dbReference>